<keyword evidence="1" id="KW-1133">Transmembrane helix</keyword>
<keyword evidence="1" id="KW-0812">Transmembrane</keyword>
<feature type="transmembrane region" description="Helical" evidence="1">
    <location>
        <begin position="26"/>
        <end position="48"/>
    </location>
</feature>
<dbReference type="Proteomes" id="UP000319908">
    <property type="component" value="Unassembled WGS sequence"/>
</dbReference>
<name>A0A5C6BFV0_9BACT</name>
<dbReference type="AlphaFoldDB" id="A0A5C6BFV0"/>
<keyword evidence="3" id="KW-1185">Reference proteome</keyword>
<gene>
    <name evidence="2" type="ORF">Poly21_49300</name>
</gene>
<sequence>MIVIAQACLLALGLTPEEIAENNMTPAGWCVMVISITSVLALLFFSLYTTLSLPPVEEVSEAELARTTIDPDKDL</sequence>
<reference evidence="2 3" key="1">
    <citation type="journal article" date="2020" name="Antonie Van Leeuwenhoek">
        <title>Rhodopirellula heiligendammensis sp. nov., Rhodopirellula pilleata sp. nov., and Rhodopirellula solitaria sp. nov. isolated from natural or artificial marine surfaces in Northern Germany and California, USA, and emended description of the genus Rhodopirellula.</title>
        <authorList>
            <person name="Kallscheuer N."/>
            <person name="Wiegand S."/>
            <person name="Jogler M."/>
            <person name="Boedeker C."/>
            <person name="Peeters S.H."/>
            <person name="Rast P."/>
            <person name="Heuer A."/>
            <person name="Jetten M.S.M."/>
            <person name="Rohde M."/>
            <person name="Jogler C."/>
        </authorList>
    </citation>
    <scope>NUCLEOTIDE SEQUENCE [LARGE SCALE GENOMIC DNA]</scope>
    <source>
        <strain evidence="2 3">Poly21</strain>
    </source>
</reference>
<dbReference type="OrthoDB" id="10004012at2"/>
<evidence type="ECO:0000256" key="1">
    <source>
        <dbReference type="SAM" id="Phobius"/>
    </source>
</evidence>
<dbReference type="RefSeq" id="WP_146409350.1">
    <property type="nucleotide sequence ID" value="NZ_SJPU01000003.1"/>
</dbReference>
<evidence type="ECO:0000313" key="3">
    <source>
        <dbReference type="Proteomes" id="UP000319908"/>
    </source>
</evidence>
<accession>A0A5C6BFV0</accession>
<organism evidence="2 3">
    <name type="scientific">Allorhodopirellula heiligendammensis</name>
    <dbReference type="NCBI Taxonomy" id="2714739"/>
    <lineage>
        <taxon>Bacteria</taxon>
        <taxon>Pseudomonadati</taxon>
        <taxon>Planctomycetota</taxon>
        <taxon>Planctomycetia</taxon>
        <taxon>Pirellulales</taxon>
        <taxon>Pirellulaceae</taxon>
        <taxon>Allorhodopirellula</taxon>
    </lineage>
</organism>
<evidence type="ECO:0000313" key="2">
    <source>
        <dbReference type="EMBL" id="TWU11023.1"/>
    </source>
</evidence>
<protein>
    <submittedName>
        <fullName evidence="2">Uncharacterized protein</fullName>
    </submittedName>
</protein>
<comment type="caution">
    <text evidence="2">The sequence shown here is derived from an EMBL/GenBank/DDBJ whole genome shotgun (WGS) entry which is preliminary data.</text>
</comment>
<keyword evidence="1" id="KW-0472">Membrane</keyword>
<proteinExistence type="predicted"/>
<dbReference type="EMBL" id="SJPU01000003">
    <property type="protein sequence ID" value="TWU11023.1"/>
    <property type="molecule type" value="Genomic_DNA"/>
</dbReference>